<dbReference type="InterPro" id="IPR052171">
    <property type="entry name" value="NHEJ_LigD"/>
</dbReference>
<dbReference type="Proteomes" id="UP000597138">
    <property type="component" value="Unassembled WGS sequence"/>
</dbReference>
<dbReference type="PANTHER" id="PTHR42705:SF2">
    <property type="entry name" value="BIFUNCTIONAL NON-HOMOLOGOUS END JOINING PROTEIN LIGD"/>
    <property type="match status" value="1"/>
</dbReference>
<feature type="domain" description="DNA ligase D polymerase" evidence="1">
    <location>
        <begin position="2"/>
        <end position="106"/>
    </location>
</feature>
<evidence type="ECO:0000313" key="3">
    <source>
        <dbReference type="Proteomes" id="UP000597138"/>
    </source>
</evidence>
<dbReference type="Pfam" id="PF21686">
    <property type="entry name" value="LigD_Prim-Pol"/>
    <property type="match status" value="1"/>
</dbReference>
<dbReference type="PANTHER" id="PTHR42705">
    <property type="entry name" value="BIFUNCTIONAL NON-HOMOLOGOUS END JOINING PROTEIN LIGD"/>
    <property type="match status" value="1"/>
</dbReference>
<accession>A0ABQ1RL80</accession>
<dbReference type="EMBL" id="BMEG01000003">
    <property type="protein sequence ID" value="GGD70114.1"/>
    <property type="molecule type" value="Genomic_DNA"/>
</dbReference>
<proteinExistence type="predicted"/>
<reference evidence="3" key="1">
    <citation type="journal article" date="2019" name="Int. J. Syst. Evol. Microbiol.">
        <title>The Global Catalogue of Microorganisms (GCM) 10K type strain sequencing project: providing services to taxonomists for standard genome sequencing and annotation.</title>
        <authorList>
            <consortium name="The Broad Institute Genomics Platform"/>
            <consortium name="The Broad Institute Genome Sequencing Center for Infectious Disease"/>
            <person name="Wu L."/>
            <person name="Ma J."/>
        </authorList>
    </citation>
    <scope>NUCLEOTIDE SEQUENCE [LARGE SCALE GENOMIC DNA]</scope>
    <source>
        <strain evidence="3">CGMCC 1.11013</strain>
    </source>
</reference>
<dbReference type="Gene3D" id="3.90.920.10">
    <property type="entry name" value="DNA primase, PRIM domain"/>
    <property type="match status" value="1"/>
</dbReference>
<name>A0ABQ1RL80_9BURK</name>
<gene>
    <name evidence="2" type="ORF">GCM10010985_25760</name>
</gene>
<comment type="caution">
    <text evidence="2">The sequence shown here is derived from an EMBL/GenBank/DDBJ whole genome shotgun (WGS) entry which is preliminary data.</text>
</comment>
<evidence type="ECO:0000313" key="2">
    <source>
        <dbReference type="EMBL" id="GGD70114.1"/>
    </source>
</evidence>
<dbReference type="InterPro" id="IPR014145">
    <property type="entry name" value="LigD_pol_dom"/>
</dbReference>
<keyword evidence="3" id="KW-1185">Reference proteome</keyword>
<evidence type="ECO:0000259" key="1">
    <source>
        <dbReference type="Pfam" id="PF21686"/>
    </source>
</evidence>
<protein>
    <recommendedName>
        <fullName evidence="1">DNA ligase D polymerase domain-containing protein</fullName>
    </recommendedName>
</protein>
<sequence>MPLNRRQGWDEFELFSRAVAQHMTRVLPQRFSAVLGPENRVGKIFIDYLRNGRSASTVAAFSVRARPGMAVSMPISWEELNDVTGGDQWTMAQAIHRQRTLTTDPWEGYWRTRQGITAAMRRAVGMKR</sequence>
<organism evidence="2 3">
    <name type="scientific">Caballeronia grimmiae</name>
    <dbReference type="NCBI Taxonomy" id="1071679"/>
    <lineage>
        <taxon>Bacteria</taxon>
        <taxon>Pseudomonadati</taxon>
        <taxon>Pseudomonadota</taxon>
        <taxon>Betaproteobacteria</taxon>
        <taxon>Burkholderiales</taxon>
        <taxon>Burkholderiaceae</taxon>
        <taxon>Caballeronia</taxon>
    </lineage>
</organism>